<dbReference type="EMBL" id="VZRA01000001">
    <property type="protein sequence ID" value="KAB0671520.1"/>
    <property type="molecule type" value="Genomic_DNA"/>
</dbReference>
<organism evidence="2 3">
    <name type="scientific">Oryzomonas sagensis</name>
    <dbReference type="NCBI Taxonomy" id="2603857"/>
    <lineage>
        <taxon>Bacteria</taxon>
        <taxon>Pseudomonadati</taxon>
        <taxon>Thermodesulfobacteriota</taxon>
        <taxon>Desulfuromonadia</taxon>
        <taxon>Geobacterales</taxon>
        <taxon>Geobacteraceae</taxon>
        <taxon>Oryzomonas</taxon>
    </lineage>
</organism>
<gene>
    <name evidence="2" type="ORF">F6V30_02785</name>
</gene>
<protein>
    <submittedName>
        <fullName evidence="2">DUF3311 domain-containing protein</fullName>
    </submittedName>
</protein>
<dbReference type="RefSeq" id="WP_151154976.1">
    <property type="nucleotide sequence ID" value="NZ_VZRA01000001.1"/>
</dbReference>
<dbReference type="InterPro" id="IPR021741">
    <property type="entry name" value="DUF3311"/>
</dbReference>
<keyword evidence="1" id="KW-0812">Transmembrane</keyword>
<keyword evidence="1" id="KW-1133">Transmembrane helix</keyword>
<reference evidence="2 3" key="1">
    <citation type="journal article" date="2020" name="Microorganisms">
        <title>Description of Three Novel Members in the Family Geobacteraceae, Oryzomonas japonicum gen. nov., sp. nov., Oryzomonas sagensis sp. nov., and Oryzomonas ruber sp. nov.</title>
        <authorList>
            <person name="Xu Z."/>
            <person name="Masuda Y."/>
            <person name="Hayakawa C."/>
            <person name="Ushijima N."/>
            <person name="Kawano K."/>
            <person name="Shiratori Y."/>
            <person name="Senoo K."/>
            <person name="Itoh H."/>
        </authorList>
    </citation>
    <scope>NUCLEOTIDE SEQUENCE [LARGE SCALE GENOMIC DNA]</scope>
    <source>
        <strain evidence="2 3">Red100</strain>
    </source>
</reference>
<sequence>MYGLHARSVAEPRIIGAEAEGHSAAHGVQRVKRRRVWYLLLALPYVGLLWPPWYTRMEPALWGLPFFYWYQFVWVPISALLTGVAYLATRRR</sequence>
<keyword evidence="3" id="KW-1185">Reference proteome</keyword>
<evidence type="ECO:0000313" key="3">
    <source>
        <dbReference type="Proteomes" id="UP000798046"/>
    </source>
</evidence>
<proteinExistence type="predicted"/>
<keyword evidence="1" id="KW-0472">Membrane</keyword>
<name>A0ABQ6TR40_9BACT</name>
<comment type="caution">
    <text evidence="2">The sequence shown here is derived from an EMBL/GenBank/DDBJ whole genome shotgun (WGS) entry which is preliminary data.</text>
</comment>
<dbReference type="Proteomes" id="UP000798046">
    <property type="component" value="Unassembled WGS sequence"/>
</dbReference>
<evidence type="ECO:0000256" key="1">
    <source>
        <dbReference type="SAM" id="Phobius"/>
    </source>
</evidence>
<feature type="transmembrane region" description="Helical" evidence="1">
    <location>
        <begin position="66"/>
        <end position="88"/>
    </location>
</feature>
<feature type="transmembrane region" description="Helical" evidence="1">
    <location>
        <begin position="36"/>
        <end position="54"/>
    </location>
</feature>
<dbReference type="Pfam" id="PF11755">
    <property type="entry name" value="DUF3311"/>
    <property type="match status" value="1"/>
</dbReference>
<evidence type="ECO:0000313" key="2">
    <source>
        <dbReference type="EMBL" id="KAB0671520.1"/>
    </source>
</evidence>
<accession>A0ABQ6TR40</accession>